<protein>
    <submittedName>
        <fullName evidence="1">Uncharacterized protein</fullName>
    </submittedName>
</protein>
<dbReference type="EMBL" id="JBEPBX010000036">
    <property type="protein sequence ID" value="MER6617330.1"/>
    <property type="molecule type" value="Genomic_DNA"/>
</dbReference>
<comment type="caution">
    <text evidence="1">The sequence shown here is derived from an EMBL/GenBank/DDBJ whole genome shotgun (WGS) entry which is preliminary data.</text>
</comment>
<evidence type="ECO:0000313" key="1">
    <source>
        <dbReference type="EMBL" id="MER6617330.1"/>
    </source>
</evidence>
<sequence>MAHNARVRNHWLDGKDHHVLEPGIVVCARWGAPEAAEVAQFGAVGRTP</sequence>
<gene>
    <name evidence="1" type="ORF">ABT276_29075</name>
</gene>
<evidence type="ECO:0000313" key="2">
    <source>
        <dbReference type="Proteomes" id="UP001445472"/>
    </source>
</evidence>
<reference evidence="1 2" key="1">
    <citation type="submission" date="2024-06" db="EMBL/GenBank/DDBJ databases">
        <title>The Natural Products Discovery Center: Release of the First 8490 Sequenced Strains for Exploring Actinobacteria Biosynthetic Diversity.</title>
        <authorList>
            <person name="Kalkreuter E."/>
            <person name="Kautsar S.A."/>
            <person name="Yang D."/>
            <person name="Bader C.D."/>
            <person name="Teijaro C.N."/>
            <person name="Fluegel L."/>
            <person name="Davis C.M."/>
            <person name="Simpson J.R."/>
            <person name="Lauterbach L."/>
            <person name="Steele A.D."/>
            <person name="Gui C."/>
            <person name="Meng S."/>
            <person name="Li G."/>
            <person name="Viehrig K."/>
            <person name="Ye F."/>
            <person name="Su P."/>
            <person name="Kiefer A.F."/>
            <person name="Nichols A."/>
            <person name="Cepeda A.J."/>
            <person name="Yan W."/>
            <person name="Fan B."/>
            <person name="Jiang Y."/>
            <person name="Adhikari A."/>
            <person name="Zheng C.-J."/>
            <person name="Schuster L."/>
            <person name="Cowan T.M."/>
            <person name="Smanski M.J."/>
            <person name="Chevrette M.G."/>
            <person name="De Carvalho L.P.S."/>
            <person name="Shen B."/>
        </authorList>
    </citation>
    <scope>NUCLEOTIDE SEQUENCE [LARGE SCALE GENOMIC DNA]</scope>
    <source>
        <strain evidence="1 2">NPDC000837</strain>
    </source>
</reference>
<dbReference type="Proteomes" id="UP001445472">
    <property type="component" value="Unassembled WGS sequence"/>
</dbReference>
<proteinExistence type="predicted"/>
<name>A0ABV1V3Y5_9ACTN</name>
<accession>A0ABV1V3Y5</accession>
<organism evidence="1 2">
    <name type="scientific">Streptomyces xantholiticus</name>
    <dbReference type="NCBI Taxonomy" id="68285"/>
    <lineage>
        <taxon>Bacteria</taxon>
        <taxon>Bacillati</taxon>
        <taxon>Actinomycetota</taxon>
        <taxon>Actinomycetes</taxon>
        <taxon>Kitasatosporales</taxon>
        <taxon>Streptomycetaceae</taxon>
        <taxon>Streptomyces</taxon>
    </lineage>
</organism>
<keyword evidence="2" id="KW-1185">Reference proteome</keyword>
<dbReference type="RefSeq" id="WP_351978437.1">
    <property type="nucleotide sequence ID" value="NZ_JBEPBX010000036.1"/>
</dbReference>